<name>A0A6V7VNE7_MELEN</name>
<evidence type="ECO:0000313" key="2">
    <source>
        <dbReference type="Proteomes" id="UP000580250"/>
    </source>
</evidence>
<accession>A0A6V7VNE7</accession>
<proteinExistence type="predicted"/>
<dbReference type="EMBL" id="CAJEWN010000273">
    <property type="protein sequence ID" value="CAD2176299.1"/>
    <property type="molecule type" value="Genomic_DNA"/>
</dbReference>
<sequence>MAVYLKPPGPIKICGADLEILKKYKRPLPYGATFAYMSKTFTAALRHLDFTGFRKFFFYRYPLTVTQCPLVGPKPIRLTVHEIKILGGRFGAKEKSWRRFQIFPRCP</sequence>
<organism evidence="1 2">
    <name type="scientific">Meloidogyne enterolobii</name>
    <name type="common">Root-knot nematode worm</name>
    <name type="synonym">Meloidogyne mayaguensis</name>
    <dbReference type="NCBI Taxonomy" id="390850"/>
    <lineage>
        <taxon>Eukaryota</taxon>
        <taxon>Metazoa</taxon>
        <taxon>Ecdysozoa</taxon>
        <taxon>Nematoda</taxon>
        <taxon>Chromadorea</taxon>
        <taxon>Rhabditida</taxon>
        <taxon>Tylenchina</taxon>
        <taxon>Tylenchomorpha</taxon>
        <taxon>Tylenchoidea</taxon>
        <taxon>Meloidogynidae</taxon>
        <taxon>Meloidogyninae</taxon>
        <taxon>Meloidogyne</taxon>
    </lineage>
</organism>
<reference evidence="1 2" key="1">
    <citation type="submission" date="2020-08" db="EMBL/GenBank/DDBJ databases">
        <authorList>
            <person name="Koutsovoulos G."/>
            <person name="Danchin GJ E."/>
        </authorList>
    </citation>
    <scope>NUCLEOTIDE SEQUENCE [LARGE SCALE GENOMIC DNA]</scope>
</reference>
<dbReference type="Proteomes" id="UP000580250">
    <property type="component" value="Unassembled WGS sequence"/>
</dbReference>
<protein>
    <submittedName>
        <fullName evidence="1">Uncharacterized protein</fullName>
    </submittedName>
</protein>
<dbReference type="AlphaFoldDB" id="A0A6V7VNE7"/>
<evidence type="ECO:0000313" key="1">
    <source>
        <dbReference type="EMBL" id="CAD2176299.1"/>
    </source>
</evidence>
<comment type="caution">
    <text evidence="1">The sequence shown here is derived from an EMBL/GenBank/DDBJ whole genome shotgun (WGS) entry which is preliminary data.</text>
</comment>
<gene>
    <name evidence="1" type="ORF">MENT_LOCUS28096</name>
</gene>